<dbReference type="Pfam" id="PF00276">
    <property type="entry name" value="Ribosomal_L23"/>
    <property type="match status" value="1"/>
</dbReference>
<dbReference type="GO" id="GO:0006412">
    <property type="term" value="P:translation"/>
    <property type="evidence" value="ECO:0007669"/>
    <property type="project" value="UniProtKB-UniRule"/>
</dbReference>
<protein>
    <recommendedName>
        <fullName evidence="4">Large ribosomal subunit protein uL23</fullName>
    </recommendedName>
</protein>
<evidence type="ECO:0000313" key="5">
    <source>
        <dbReference type="EMBL" id="OGY30560.1"/>
    </source>
</evidence>
<keyword evidence="4" id="KW-0699">rRNA-binding</keyword>
<dbReference type="InterPro" id="IPR012677">
    <property type="entry name" value="Nucleotide-bd_a/b_plait_sf"/>
</dbReference>
<evidence type="ECO:0000256" key="1">
    <source>
        <dbReference type="ARBA" id="ARBA00006700"/>
    </source>
</evidence>
<comment type="caution">
    <text evidence="5">The sequence shown here is derived from an EMBL/GenBank/DDBJ whole genome shotgun (WGS) entry which is preliminary data.</text>
</comment>
<evidence type="ECO:0000256" key="3">
    <source>
        <dbReference type="ARBA" id="ARBA00023274"/>
    </source>
</evidence>
<dbReference type="InterPro" id="IPR012678">
    <property type="entry name" value="Ribosomal_uL23/eL15/eS24_sf"/>
</dbReference>
<organism evidence="5 6">
    <name type="scientific">Candidatus Woykebacteria bacterium RIFCSPLOWO2_01_FULL_41_12</name>
    <dbReference type="NCBI Taxonomy" id="1802604"/>
    <lineage>
        <taxon>Bacteria</taxon>
        <taxon>Candidatus Woykeibacteriota</taxon>
    </lineage>
</organism>
<dbReference type="Proteomes" id="UP000179279">
    <property type="component" value="Unassembled WGS sequence"/>
</dbReference>
<dbReference type="AlphaFoldDB" id="A0A1G1WTA9"/>
<sequence>MEEPEVLKKPIFSEKSLKEVTKGRYTFEVAKEANKKQIAKAVEKEFKVDVLSVKTIVLKGKRVRIRGTNREKTGEIIKKAVVQLKKDQKISVFEVAK</sequence>
<reference evidence="5 6" key="1">
    <citation type="journal article" date="2016" name="Nat. Commun.">
        <title>Thousands of microbial genomes shed light on interconnected biogeochemical processes in an aquifer system.</title>
        <authorList>
            <person name="Anantharaman K."/>
            <person name="Brown C.T."/>
            <person name="Hug L.A."/>
            <person name="Sharon I."/>
            <person name="Castelle C.J."/>
            <person name="Probst A.J."/>
            <person name="Thomas B.C."/>
            <person name="Singh A."/>
            <person name="Wilkins M.J."/>
            <person name="Karaoz U."/>
            <person name="Brodie E.L."/>
            <person name="Williams K.H."/>
            <person name="Hubbard S.S."/>
            <person name="Banfield J.F."/>
        </authorList>
    </citation>
    <scope>NUCLEOTIDE SEQUENCE [LARGE SCALE GENOMIC DNA]</scope>
</reference>
<dbReference type="SUPFAM" id="SSF54189">
    <property type="entry name" value="Ribosomal proteins S24e, L23 and L15e"/>
    <property type="match status" value="1"/>
</dbReference>
<dbReference type="Gene3D" id="3.30.70.330">
    <property type="match status" value="1"/>
</dbReference>
<gene>
    <name evidence="4" type="primary">rplW</name>
    <name evidence="5" type="ORF">A3A57_02110</name>
</gene>
<keyword evidence="3 4" id="KW-0687">Ribonucleoprotein</keyword>
<evidence type="ECO:0000256" key="2">
    <source>
        <dbReference type="ARBA" id="ARBA00022980"/>
    </source>
</evidence>
<dbReference type="InterPro" id="IPR013025">
    <property type="entry name" value="Ribosomal_uL23-like"/>
</dbReference>
<dbReference type="PANTHER" id="PTHR11620">
    <property type="entry name" value="60S RIBOSOMAL PROTEIN L23A"/>
    <property type="match status" value="1"/>
</dbReference>
<proteinExistence type="inferred from homology"/>
<dbReference type="HAMAP" id="MF_01369_B">
    <property type="entry name" value="Ribosomal_uL23_B"/>
    <property type="match status" value="1"/>
</dbReference>
<keyword evidence="4" id="KW-0694">RNA-binding</keyword>
<keyword evidence="2 4" id="KW-0689">Ribosomal protein</keyword>
<dbReference type="GO" id="GO:1990904">
    <property type="term" value="C:ribonucleoprotein complex"/>
    <property type="evidence" value="ECO:0007669"/>
    <property type="project" value="UniProtKB-KW"/>
</dbReference>
<evidence type="ECO:0000256" key="4">
    <source>
        <dbReference type="HAMAP-Rule" id="MF_01369"/>
    </source>
</evidence>
<evidence type="ECO:0000313" key="6">
    <source>
        <dbReference type="Proteomes" id="UP000179279"/>
    </source>
</evidence>
<comment type="function">
    <text evidence="4">One of the early assembly proteins it binds 23S rRNA. One of the proteins that surrounds the polypeptide exit tunnel on the outside of the ribosome. Forms the main docking site for trigger factor binding to the ribosome.</text>
</comment>
<accession>A0A1G1WTA9</accession>
<comment type="similarity">
    <text evidence="1 4">Belongs to the universal ribosomal protein uL23 family.</text>
</comment>
<dbReference type="GO" id="GO:0005840">
    <property type="term" value="C:ribosome"/>
    <property type="evidence" value="ECO:0007669"/>
    <property type="project" value="UniProtKB-KW"/>
</dbReference>
<comment type="subunit">
    <text evidence="4">Part of the 50S ribosomal subunit. Contacts protein L29, and trigger factor when it is bound to the ribosome.</text>
</comment>
<dbReference type="GO" id="GO:0019843">
    <property type="term" value="F:rRNA binding"/>
    <property type="evidence" value="ECO:0007669"/>
    <property type="project" value="UniProtKB-UniRule"/>
</dbReference>
<dbReference type="EMBL" id="MHDA01000048">
    <property type="protein sequence ID" value="OGY30560.1"/>
    <property type="molecule type" value="Genomic_DNA"/>
</dbReference>
<name>A0A1G1WTA9_9BACT</name>
<dbReference type="GO" id="GO:0003735">
    <property type="term" value="F:structural constituent of ribosome"/>
    <property type="evidence" value="ECO:0007669"/>
    <property type="project" value="InterPro"/>
</dbReference>